<keyword evidence="2" id="KW-0812">Transmembrane</keyword>
<dbReference type="AlphaFoldDB" id="A0A2N9EL55"/>
<accession>A0A2N9EL55</accession>
<proteinExistence type="predicted"/>
<evidence type="ECO:0000256" key="2">
    <source>
        <dbReference type="SAM" id="Phobius"/>
    </source>
</evidence>
<dbReference type="EMBL" id="OIVN01000402">
    <property type="protein sequence ID" value="SPC79616.1"/>
    <property type="molecule type" value="Genomic_DNA"/>
</dbReference>
<protein>
    <recommendedName>
        <fullName evidence="4">S-acyltransferase</fullName>
    </recommendedName>
</protein>
<feature type="transmembrane region" description="Helical" evidence="2">
    <location>
        <begin position="44"/>
        <end position="62"/>
    </location>
</feature>
<keyword evidence="2" id="KW-1133">Transmembrane helix</keyword>
<keyword evidence="2" id="KW-0472">Membrane</keyword>
<evidence type="ECO:0000313" key="3">
    <source>
        <dbReference type="EMBL" id="SPC79616.1"/>
    </source>
</evidence>
<feature type="region of interest" description="Disordered" evidence="1">
    <location>
        <begin position="106"/>
        <end position="128"/>
    </location>
</feature>
<reference evidence="3" key="1">
    <citation type="submission" date="2018-02" db="EMBL/GenBank/DDBJ databases">
        <authorList>
            <person name="Cohen D.B."/>
            <person name="Kent A.D."/>
        </authorList>
    </citation>
    <scope>NUCLEOTIDE SEQUENCE</scope>
</reference>
<feature type="compositionally biased region" description="Low complexity" evidence="1">
    <location>
        <begin position="106"/>
        <end position="126"/>
    </location>
</feature>
<feature type="transmembrane region" description="Helical" evidence="2">
    <location>
        <begin position="12"/>
        <end position="32"/>
    </location>
</feature>
<name>A0A2N9EL55_FAGSY</name>
<evidence type="ECO:0008006" key="4">
    <source>
        <dbReference type="Google" id="ProtNLM"/>
    </source>
</evidence>
<organism evidence="3">
    <name type="scientific">Fagus sylvatica</name>
    <name type="common">Beechnut</name>
    <dbReference type="NCBI Taxonomy" id="28930"/>
    <lineage>
        <taxon>Eukaryota</taxon>
        <taxon>Viridiplantae</taxon>
        <taxon>Streptophyta</taxon>
        <taxon>Embryophyta</taxon>
        <taxon>Tracheophyta</taxon>
        <taxon>Spermatophyta</taxon>
        <taxon>Magnoliopsida</taxon>
        <taxon>eudicotyledons</taxon>
        <taxon>Gunneridae</taxon>
        <taxon>Pentapetalae</taxon>
        <taxon>rosids</taxon>
        <taxon>fabids</taxon>
        <taxon>Fagales</taxon>
        <taxon>Fagaceae</taxon>
        <taxon>Fagus</taxon>
    </lineage>
</organism>
<sequence>MVRKHGWQLPAHTFQVVAITVFCLLVVAFYAFFAPFLGGRTWEYILVATYSPVALLVFILYVRCTAINPADPGIMSKFDRGATNKLNTNHGLSVNDLPRKFDEIASGVHSSPSSASKSSIAGANSSRKGSVGEVGRVIIPLEPTSRNSCSSMGGIFCALFVHEDCRKQEGTAEEQGTGEEALFCTLCNAEVVELLACWKENFTKHQ</sequence>
<gene>
    <name evidence="3" type="ORF">FSB_LOCUS7498</name>
</gene>
<evidence type="ECO:0000256" key="1">
    <source>
        <dbReference type="SAM" id="MobiDB-lite"/>
    </source>
</evidence>